<dbReference type="InterPro" id="IPR008948">
    <property type="entry name" value="L-Aspartase-like"/>
</dbReference>
<dbReference type="Proteomes" id="UP000032233">
    <property type="component" value="Unassembled WGS sequence"/>
</dbReference>
<dbReference type="Pfam" id="PF10397">
    <property type="entry name" value="ADSL_C"/>
    <property type="match status" value="1"/>
</dbReference>
<protein>
    <recommendedName>
        <fullName evidence="3">Adenylosuccinate lyase C-terminal domain-containing protein</fullName>
    </recommendedName>
</protein>
<dbReference type="PRINTS" id="PR00145">
    <property type="entry name" value="ARGSUCLYASE"/>
</dbReference>
<organism evidence="4 5">
    <name type="scientific">Dethiosulfatarculus sandiegensis</name>
    <dbReference type="NCBI Taxonomy" id="1429043"/>
    <lineage>
        <taxon>Bacteria</taxon>
        <taxon>Pseudomonadati</taxon>
        <taxon>Thermodesulfobacteriota</taxon>
        <taxon>Desulfarculia</taxon>
        <taxon>Desulfarculales</taxon>
        <taxon>Desulfarculaceae</taxon>
        <taxon>Dethiosulfatarculus</taxon>
    </lineage>
</organism>
<dbReference type="GO" id="GO:0044208">
    <property type="term" value="P:'de novo' AMP biosynthetic process"/>
    <property type="evidence" value="ECO:0007669"/>
    <property type="project" value="TreeGrafter"/>
</dbReference>
<dbReference type="FunCoup" id="A0A0D2HMC6">
    <property type="interactions" value="580"/>
</dbReference>
<dbReference type="Gene3D" id="1.10.275.10">
    <property type="entry name" value="Fumarase/aspartase (N-terminal domain)"/>
    <property type="match status" value="1"/>
</dbReference>
<dbReference type="PROSITE" id="PS00163">
    <property type="entry name" value="FUMARATE_LYASES"/>
    <property type="match status" value="1"/>
</dbReference>
<dbReference type="GO" id="GO:0070626">
    <property type="term" value="F:(S)-2-(5-amino-1-(5-phospho-D-ribosyl)imidazole-4-carboxamido) succinate lyase (fumarate-forming) activity"/>
    <property type="evidence" value="ECO:0007669"/>
    <property type="project" value="TreeGrafter"/>
</dbReference>
<feature type="domain" description="Adenylosuccinate lyase C-terminal" evidence="3">
    <location>
        <begin position="355"/>
        <end position="434"/>
    </location>
</feature>
<dbReference type="SUPFAM" id="SSF48557">
    <property type="entry name" value="L-aspartase-like"/>
    <property type="match status" value="1"/>
</dbReference>
<evidence type="ECO:0000256" key="1">
    <source>
        <dbReference type="ARBA" id="ARBA00023239"/>
    </source>
</evidence>
<accession>A0A0D2HMC6</accession>
<name>A0A0D2HMC6_9BACT</name>
<dbReference type="SMART" id="SM00998">
    <property type="entry name" value="ADSL_C"/>
    <property type="match status" value="1"/>
</dbReference>
<reference evidence="4 5" key="1">
    <citation type="submission" date="2013-11" db="EMBL/GenBank/DDBJ databases">
        <title>Metagenomic analysis of a methanogenic consortium involved in long chain n-alkane degradation.</title>
        <authorList>
            <person name="Davidova I.A."/>
            <person name="Callaghan A.V."/>
            <person name="Wawrik B."/>
            <person name="Pruitt S."/>
            <person name="Marks C."/>
            <person name="Duncan K.E."/>
            <person name="Suflita J.M."/>
        </authorList>
    </citation>
    <scope>NUCLEOTIDE SEQUENCE [LARGE SCALE GENOMIC DNA]</scope>
    <source>
        <strain evidence="4 5">SPR</strain>
    </source>
</reference>
<proteinExistence type="predicted"/>
<dbReference type="EMBL" id="AZAC01000045">
    <property type="protein sequence ID" value="KIX11763.1"/>
    <property type="molecule type" value="Genomic_DNA"/>
</dbReference>
<dbReference type="GO" id="GO:0004018">
    <property type="term" value="F:N6-(1,2-dicarboxyethyl)AMP AMP-lyase (fumarate-forming) activity"/>
    <property type="evidence" value="ECO:0007669"/>
    <property type="project" value="TreeGrafter"/>
</dbReference>
<keyword evidence="5" id="KW-1185">Reference proteome</keyword>
<evidence type="ECO:0000259" key="3">
    <source>
        <dbReference type="SMART" id="SM00998"/>
    </source>
</evidence>
<evidence type="ECO:0000313" key="5">
    <source>
        <dbReference type="Proteomes" id="UP000032233"/>
    </source>
</evidence>
<gene>
    <name evidence="4" type="ORF">X474_22770</name>
</gene>
<dbReference type="InterPro" id="IPR000362">
    <property type="entry name" value="Fumarate_lyase_fam"/>
</dbReference>
<dbReference type="GO" id="GO:0005829">
    <property type="term" value="C:cytosol"/>
    <property type="evidence" value="ECO:0007669"/>
    <property type="project" value="TreeGrafter"/>
</dbReference>
<comment type="caution">
    <text evidence="4">The sequence shown here is derived from an EMBL/GenBank/DDBJ whole genome shotgun (WGS) entry which is preliminary data.</text>
</comment>
<dbReference type="AlphaFoldDB" id="A0A0D2HMC6"/>
<dbReference type="Gene3D" id="1.10.40.30">
    <property type="entry name" value="Fumarase/aspartase (C-terminal domain)"/>
    <property type="match status" value="1"/>
</dbReference>
<dbReference type="Gene3D" id="1.20.200.10">
    <property type="entry name" value="Fumarase/aspartase (Central domain)"/>
    <property type="match status" value="1"/>
</dbReference>
<keyword evidence="1" id="KW-0456">Lyase</keyword>
<dbReference type="InterPro" id="IPR024083">
    <property type="entry name" value="Fumarase/histidase_N"/>
</dbReference>
<dbReference type="PANTHER" id="PTHR43172:SF1">
    <property type="entry name" value="ADENYLOSUCCINATE LYASE"/>
    <property type="match status" value="1"/>
</dbReference>
<dbReference type="InterPro" id="IPR019468">
    <property type="entry name" value="AdenyloSucc_lyase_C"/>
</dbReference>
<evidence type="ECO:0000256" key="2">
    <source>
        <dbReference type="SAM" id="Coils"/>
    </source>
</evidence>
<dbReference type="PANTHER" id="PTHR43172">
    <property type="entry name" value="ADENYLOSUCCINATE LYASE"/>
    <property type="match status" value="1"/>
</dbReference>
<dbReference type="Pfam" id="PF00206">
    <property type="entry name" value="Lyase_1"/>
    <property type="match status" value="1"/>
</dbReference>
<dbReference type="InParanoid" id="A0A0D2HMC6"/>
<dbReference type="STRING" id="1429043.X474_22770"/>
<evidence type="ECO:0000313" key="4">
    <source>
        <dbReference type="EMBL" id="KIX11763.1"/>
    </source>
</evidence>
<dbReference type="InterPro" id="IPR020557">
    <property type="entry name" value="Fumarate_lyase_CS"/>
</dbReference>
<keyword evidence="2" id="KW-0175">Coiled coil</keyword>
<feature type="coiled-coil region" evidence="2">
    <location>
        <begin position="330"/>
        <end position="357"/>
    </location>
</feature>
<dbReference type="InterPro" id="IPR022761">
    <property type="entry name" value="Fumarate_lyase_N"/>
</dbReference>
<sequence>MSLKKQKNMNNSLFAPIQQNQLVLEVEAAFSRAQAKHGIIPQWAAREITAKAQIRFTPEEDLAQEFSLVQHRMVALLNVWSKSMENGAEEYMHFGTTTVDIYDTVKVLQLRQSTLFGLASLRTLEATLIELAQKHRDTPMIGRTLGQHALPITFGKKVSCWLGSNRRNIERLKAVLEKLEHSAILKGAVGSYLGLGEKGIELEKDFARELGLKEPYQDDWHGSRDVFAEYAMVMSLISRALGQIGNEIFLLQTTDIAEVIETKKKSAIGSSSMPHKNNPQKSDSLIFLSRKIPRLAEIVLDDMVNYFERDDTSRTNELLEEMDLQTRKMFSEAQELLENLKINNKKMIENLQKTKGLILSQRITLALAERIGNRTAKEAMHLVVNEAHNKNCTLRETLEEHPELIKHLTDKEIDDLFNLKTYTGLAAQQVDGVIDYVSQKRLSDPVL</sequence>
<dbReference type="PRINTS" id="PR00149">
    <property type="entry name" value="FUMRATELYASE"/>
</dbReference>